<dbReference type="SUPFAM" id="SSF50370">
    <property type="entry name" value="Ricin B-like lectins"/>
    <property type="match status" value="1"/>
</dbReference>
<keyword evidence="2" id="KW-1185">Reference proteome</keyword>
<proteinExistence type="predicted"/>
<evidence type="ECO:0008006" key="3">
    <source>
        <dbReference type="Google" id="ProtNLM"/>
    </source>
</evidence>
<dbReference type="AlphaFoldDB" id="A0AA39JE72"/>
<dbReference type="Gene3D" id="2.80.10.50">
    <property type="match status" value="1"/>
</dbReference>
<reference evidence="1" key="1">
    <citation type="submission" date="2023-06" db="EMBL/GenBank/DDBJ databases">
        <authorList>
            <consortium name="Lawrence Berkeley National Laboratory"/>
            <person name="Ahrendt S."/>
            <person name="Sahu N."/>
            <person name="Indic B."/>
            <person name="Wong-Bajracharya J."/>
            <person name="Merenyi Z."/>
            <person name="Ke H.-M."/>
            <person name="Monk M."/>
            <person name="Kocsube S."/>
            <person name="Drula E."/>
            <person name="Lipzen A."/>
            <person name="Balint B."/>
            <person name="Henrissat B."/>
            <person name="Andreopoulos B."/>
            <person name="Martin F.M."/>
            <person name="Harder C.B."/>
            <person name="Rigling D."/>
            <person name="Ford K.L."/>
            <person name="Foster G.D."/>
            <person name="Pangilinan J."/>
            <person name="Papanicolaou A."/>
            <person name="Barry K."/>
            <person name="LaButti K."/>
            <person name="Viragh M."/>
            <person name="Koriabine M."/>
            <person name="Yan M."/>
            <person name="Riley R."/>
            <person name="Champramary S."/>
            <person name="Plett K.L."/>
            <person name="Tsai I.J."/>
            <person name="Slot J."/>
            <person name="Sipos G."/>
            <person name="Plett J."/>
            <person name="Nagy L.G."/>
            <person name="Grigoriev I.V."/>
        </authorList>
    </citation>
    <scope>NUCLEOTIDE SEQUENCE</scope>
    <source>
        <strain evidence="1">FPL87.14</strain>
    </source>
</reference>
<organism evidence="1 2">
    <name type="scientific">Armillaria borealis</name>
    <dbReference type="NCBI Taxonomy" id="47425"/>
    <lineage>
        <taxon>Eukaryota</taxon>
        <taxon>Fungi</taxon>
        <taxon>Dikarya</taxon>
        <taxon>Basidiomycota</taxon>
        <taxon>Agaricomycotina</taxon>
        <taxon>Agaricomycetes</taxon>
        <taxon>Agaricomycetidae</taxon>
        <taxon>Agaricales</taxon>
        <taxon>Marasmiineae</taxon>
        <taxon>Physalacriaceae</taxon>
        <taxon>Armillaria</taxon>
    </lineage>
</organism>
<sequence>MDPNVYAIMPVTAGPTGNLTTFDTGNRDTPQNGDNAVVQPDNTNSYNTINPGSGGNLSVDLADGSKQEGAKVQAYQSAPGGVNQWWKFVAETI</sequence>
<accession>A0AA39JE72</accession>
<dbReference type="EMBL" id="JAUEPT010000031">
    <property type="protein sequence ID" value="KAK0440978.1"/>
    <property type="molecule type" value="Genomic_DNA"/>
</dbReference>
<name>A0AA39JE72_9AGAR</name>
<comment type="caution">
    <text evidence="1">The sequence shown here is derived from an EMBL/GenBank/DDBJ whole genome shotgun (WGS) entry which is preliminary data.</text>
</comment>
<evidence type="ECO:0000313" key="2">
    <source>
        <dbReference type="Proteomes" id="UP001175226"/>
    </source>
</evidence>
<evidence type="ECO:0000313" key="1">
    <source>
        <dbReference type="EMBL" id="KAK0440978.1"/>
    </source>
</evidence>
<dbReference type="InterPro" id="IPR035992">
    <property type="entry name" value="Ricin_B-like_lectins"/>
</dbReference>
<protein>
    <recommendedName>
        <fullName evidence="3">Ricin B lectin domain-containing protein</fullName>
    </recommendedName>
</protein>
<gene>
    <name evidence="1" type="ORF">EV421DRAFT_1904911</name>
</gene>
<dbReference type="Proteomes" id="UP001175226">
    <property type="component" value="Unassembled WGS sequence"/>
</dbReference>